<protein>
    <recommendedName>
        <fullName evidence="4">Secreted protein</fullName>
    </recommendedName>
</protein>
<feature type="chain" id="PRO_5043999196" description="Secreted protein" evidence="1">
    <location>
        <begin position="17"/>
        <end position="100"/>
    </location>
</feature>
<proteinExistence type="predicted"/>
<keyword evidence="3" id="KW-1185">Reference proteome</keyword>
<name>A0AAV2BL59_9ARAC</name>
<dbReference type="EMBL" id="CAXIEN010000401">
    <property type="protein sequence ID" value="CAL1296630.1"/>
    <property type="molecule type" value="Genomic_DNA"/>
</dbReference>
<evidence type="ECO:0000313" key="2">
    <source>
        <dbReference type="EMBL" id="CAL1296630.1"/>
    </source>
</evidence>
<organism evidence="2 3">
    <name type="scientific">Larinioides sclopetarius</name>
    <dbReference type="NCBI Taxonomy" id="280406"/>
    <lineage>
        <taxon>Eukaryota</taxon>
        <taxon>Metazoa</taxon>
        <taxon>Ecdysozoa</taxon>
        <taxon>Arthropoda</taxon>
        <taxon>Chelicerata</taxon>
        <taxon>Arachnida</taxon>
        <taxon>Araneae</taxon>
        <taxon>Araneomorphae</taxon>
        <taxon>Entelegynae</taxon>
        <taxon>Araneoidea</taxon>
        <taxon>Araneidae</taxon>
        <taxon>Larinioides</taxon>
    </lineage>
</organism>
<comment type="caution">
    <text evidence="2">The sequence shown here is derived from an EMBL/GenBank/DDBJ whole genome shotgun (WGS) entry which is preliminary data.</text>
</comment>
<sequence>MFFLTILRVRLHLIDYTPLLLLVLDDVSDLEIFSRHNHFSPQGVFVLRIGTKDVRVGVDRIKPVYVLPDDTPCPVASHRLYPIVTTRSGRRVRFGDFFQT</sequence>
<dbReference type="Proteomes" id="UP001497382">
    <property type="component" value="Unassembled WGS sequence"/>
</dbReference>
<gene>
    <name evidence="2" type="ORF">LARSCL_LOCUS19889</name>
</gene>
<evidence type="ECO:0000256" key="1">
    <source>
        <dbReference type="SAM" id="SignalP"/>
    </source>
</evidence>
<accession>A0AAV2BL59</accession>
<dbReference type="AlphaFoldDB" id="A0AAV2BL59"/>
<evidence type="ECO:0008006" key="4">
    <source>
        <dbReference type="Google" id="ProtNLM"/>
    </source>
</evidence>
<evidence type="ECO:0000313" key="3">
    <source>
        <dbReference type="Proteomes" id="UP001497382"/>
    </source>
</evidence>
<reference evidence="2 3" key="1">
    <citation type="submission" date="2024-04" db="EMBL/GenBank/DDBJ databases">
        <authorList>
            <person name="Rising A."/>
            <person name="Reimegard J."/>
            <person name="Sonavane S."/>
            <person name="Akerstrom W."/>
            <person name="Nylinder S."/>
            <person name="Hedman E."/>
            <person name="Kallberg Y."/>
        </authorList>
    </citation>
    <scope>NUCLEOTIDE SEQUENCE [LARGE SCALE GENOMIC DNA]</scope>
</reference>
<keyword evidence="1" id="KW-0732">Signal</keyword>
<feature type="signal peptide" evidence="1">
    <location>
        <begin position="1"/>
        <end position="16"/>
    </location>
</feature>